<evidence type="ECO:0000313" key="8">
    <source>
        <dbReference type="EMBL" id="KLJ07229.1"/>
    </source>
</evidence>
<dbReference type="InterPro" id="IPR020846">
    <property type="entry name" value="MFS_dom"/>
</dbReference>
<dbReference type="GO" id="GO:0005886">
    <property type="term" value="C:plasma membrane"/>
    <property type="evidence" value="ECO:0007669"/>
    <property type="project" value="TreeGrafter"/>
</dbReference>
<comment type="subcellular location">
    <subcellularLocation>
        <location evidence="1">Membrane</location>
        <topology evidence="1">Multi-pass membrane protein</topology>
    </subcellularLocation>
</comment>
<evidence type="ECO:0000256" key="3">
    <source>
        <dbReference type="ARBA" id="ARBA00022989"/>
    </source>
</evidence>
<feature type="transmembrane region" description="Helical" evidence="6">
    <location>
        <begin position="236"/>
        <end position="255"/>
    </location>
</feature>
<evidence type="ECO:0000313" key="9">
    <source>
        <dbReference type="Proteomes" id="UP000053573"/>
    </source>
</evidence>
<dbReference type="OrthoDB" id="4139357at2759"/>
<dbReference type="Proteomes" id="UP000053573">
    <property type="component" value="Unassembled WGS sequence"/>
</dbReference>
<feature type="transmembrane region" description="Helical" evidence="6">
    <location>
        <begin position="554"/>
        <end position="572"/>
    </location>
</feature>
<dbReference type="PANTHER" id="PTHR23501">
    <property type="entry name" value="MAJOR FACILITATOR SUPERFAMILY"/>
    <property type="match status" value="1"/>
</dbReference>
<feature type="region of interest" description="Disordered" evidence="5">
    <location>
        <begin position="42"/>
        <end position="69"/>
    </location>
</feature>
<dbReference type="SUPFAM" id="SSF103473">
    <property type="entry name" value="MFS general substrate transporter"/>
    <property type="match status" value="1"/>
</dbReference>
<proteinExistence type="predicted"/>
<dbReference type="PROSITE" id="PS50850">
    <property type="entry name" value="MFS"/>
    <property type="match status" value="1"/>
</dbReference>
<feature type="transmembrane region" description="Helical" evidence="6">
    <location>
        <begin position="148"/>
        <end position="165"/>
    </location>
</feature>
<dbReference type="Pfam" id="PF07690">
    <property type="entry name" value="MFS_1"/>
    <property type="match status" value="1"/>
</dbReference>
<reference evidence="9" key="1">
    <citation type="journal article" date="2015" name="PLoS Genet.">
        <title>The dynamic genome and transcriptome of the human fungal pathogen Blastomyces and close relative Emmonsia.</title>
        <authorList>
            <person name="Munoz J.F."/>
            <person name="Gauthier G.M."/>
            <person name="Desjardins C.A."/>
            <person name="Gallo J.E."/>
            <person name="Holder J."/>
            <person name="Sullivan T.D."/>
            <person name="Marty A.J."/>
            <person name="Carmen J.C."/>
            <person name="Chen Z."/>
            <person name="Ding L."/>
            <person name="Gujja S."/>
            <person name="Magrini V."/>
            <person name="Misas E."/>
            <person name="Mitreva M."/>
            <person name="Priest M."/>
            <person name="Saif S."/>
            <person name="Whiston E.A."/>
            <person name="Young S."/>
            <person name="Zeng Q."/>
            <person name="Goldman W.E."/>
            <person name="Mardis E.R."/>
            <person name="Taylor J.W."/>
            <person name="McEwen J.G."/>
            <person name="Clay O.K."/>
            <person name="Klein B.S."/>
            <person name="Cuomo C.A."/>
        </authorList>
    </citation>
    <scope>NUCLEOTIDE SEQUENCE [LARGE SCALE GENOMIC DNA]</scope>
    <source>
        <strain evidence="9">UAMH 139</strain>
    </source>
</reference>
<feature type="transmembrane region" description="Helical" evidence="6">
    <location>
        <begin position="381"/>
        <end position="400"/>
    </location>
</feature>
<feature type="transmembrane region" description="Helical" evidence="6">
    <location>
        <begin position="342"/>
        <end position="366"/>
    </location>
</feature>
<evidence type="ECO:0000256" key="1">
    <source>
        <dbReference type="ARBA" id="ARBA00004141"/>
    </source>
</evidence>
<sequence>MDESTDELIRPEDFPLPNRSQESLCSQELISWNITPPLPALHDPAQHLTPPAPPPSIASNVPPSALDDTQQPAKHEWESILLFFTLAIVAFVSALDATSLPVALPTIARELNASTNQSFWVGISFLLTVVLSQPIHTGLSAIFGRKEILYLCLLYSSIGSVIAGFSKSIYVLIAGRALQGFGAGSLETLSEVILGDFTTPEDQSRYLTIFSFIWAGAFASGPLIGATFAEHVDWRWIIWINIPLLAIPIMLVLIFRILNPIKYPLRSQLGQMDWPAIALFIPSLSLLTVGLTWTGAQDQWDSIATVVLLALGILFLVTFIIREGYARTPIFPYWLLTSRSGFVSLFGAFMHGAVLYSISFVIPIYLEATVQLNPVAAATNMLPLSILVPVMALATTFGIGHLHRYHYYFIWIGWFLTTLGIGILILLDSKANTASRLGLQVIGAMGLGILLPALGIPLQQRTDSEREPQTEATMGNFIFARQLGAVVGVSLGSRVFSSAFSADVARLLPLPEALSSLGDGSAAVNFIPSLKNLDLLVDERRAITGVYERAIRTVWIVITVLSGLGLLSSILIRELRVGRKDSGKQALQG</sequence>
<feature type="transmembrane region" description="Helical" evidence="6">
    <location>
        <begin position="302"/>
        <end position="321"/>
    </location>
</feature>
<dbReference type="PANTHER" id="PTHR23501:SF156">
    <property type="entry name" value="TRANSPORTER, PUTATIVE-RELATED"/>
    <property type="match status" value="1"/>
</dbReference>
<gene>
    <name evidence="8" type="ORF">EMPG_17289</name>
</gene>
<feature type="compositionally biased region" description="Polar residues" evidence="5">
    <location>
        <begin position="57"/>
        <end position="69"/>
    </location>
</feature>
<evidence type="ECO:0000259" key="7">
    <source>
        <dbReference type="PROSITE" id="PS50850"/>
    </source>
</evidence>
<evidence type="ECO:0000256" key="4">
    <source>
        <dbReference type="ARBA" id="ARBA00023136"/>
    </source>
</evidence>
<dbReference type="AlphaFoldDB" id="A0A0H1B6Z3"/>
<dbReference type="GO" id="GO:0022857">
    <property type="term" value="F:transmembrane transporter activity"/>
    <property type="evidence" value="ECO:0007669"/>
    <property type="project" value="InterPro"/>
</dbReference>
<feature type="transmembrane region" description="Helical" evidence="6">
    <location>
        <begin position="80"/>
        <end position="98"/>
    </location>
</feature>
<keyword evidence="2 6" id="KW-0812">Transmembrane</keyword>
<feature type="domain" description="Major facilitator superfamily (MFS) profile" evidence="7">
    <location>
        <begin position="82"/>
        <end position="577"/>
    </location>
</feature>
<dbReference type="STRING" id="2060906.A0A0H1B6Z3"/>
<feature type="transmembrane region" description="Helical" evidence="6">
    <location>
        <begin position="439"/>
        <end position="458"/>
    </location>
</feature>
<name>A0A0H1B6Z3_9EURO</name>
<feature type="transmembrane region" description="Helical" evidence="6">
    <location>
        <begin position="118"/>
        <end position="136"/>
    </location>
</feature>
<keyword evidence="4 6" id="KW-0472">Membrane</keyword>
<dbReference type="InterPro" id="IPR011701">
    <property type="entry name" value="MFS"/>
</dbReference>
<dbReference type="EMBL" id="LDEV01002874">
    <property type="protein sequence ID" value="KLJ07229.1"/>
    <property type="molecule type" value="Genomic_DNA"/>
</dbReference>
<evidence type="ECO:0000256" key="5">
    <source>
        <dbReference type="SAM" id="MobiDB-lite"/>
    </source>
</evidence>
<organism evidence="8 9">
    <name type="scientific">Blastomyces silverae</name>
    <dbReference type="NCBI Taxonomy" id="2060906"/>
    <lineage>
        <taxon>Eukaryota</taxon>
        <taxon>Fungi</taxon>
        <taxon>Dikarya</taxon>
        <taxon>Ascomycota</taxon>
        <taxon>Pezizomycotina</taxon>
        <taxon>Eurotiomycetes</taxon>
        <taxon>Eurotiomycetidae</taxon>
        <taxon>Onygenales</taxon>
        <taxon>Ajellomycetaceae</taxon>
        <taxon>Blastomyces</taxon>
    </lineage>
</organism>
<feature type="region of interest" description="Disordered" evidence="5">
    <location>
        <begin position="1"/>
        <end position="21"/>
    </location>
</feature>
<evidence type="ECO:0000256" key="2">
    <source>
        <dbReference type="ARBA" id="ARBA00022692"/>
    </source>
</evidence>
<feature type="transmembrane region" description="Helical" evidence="6">
    <location>
        <begin position="276"/>
        <end position="296"/>
    </location>
</feature>
<keyword evidence="3 6" id="KW-1133">Transmembrane helix</keyword>
<accession>A0A0H1B6Z3</accession>
<comment type="caution">
    <text evidence="8">The sequence shown here is derived from an EMBL/GenBank/DDBJ whole genome shotgun (WGS) entry which is preliminary data.</text>
</comment>
<dbReference type="InterPro" id="IPR036259">
    <property type="entry name" value="MFS_trans_sf"/>
</dbReference>
<keyword evidence="9" id="KW-1185">Reference proteome</keyword>
<dbReference type="Gene3D" id="1.20.1720.10">
    <property type="entry name" value="Multidrug resistance protein D"/>
    <property type="match status" value="1"/>
</dbReference>
<feature type="transmembrane region" description="Helical" evidence="6">
    <location>
        <begin position="407"/>
        <end position="427"/>
    </location>
</feature>
<feature type="transmembrane region" description="Helical" evidence="6">
    <location>
        <begin position="206"/>
        <end position="224"/>
    </location>
</feature>
<evidence type="ECO:0000256" key="6">
    <source>
        <dbReference type="SAM" id="Phobius"/>
    </source>
</evidence>
<protein>
    <recommendedName>
        <fullName evidence="7">Major facilitator superfamily (MFS) profile domain-containing protein</fullName>
    </recommendedName>
</protein>